<evidence type="ECO:0000313" key="5">
    <source>
        <dbReference type="Proteomes" id="UP000657574"/>
    </source>
</evidence>
<evidence type="ECO:0000256" key="2">
    <source>
        <dbReference type="SAM" id="SignalP"/>
    </source>
</evidence>
<dbReference type="Pfam" id="PF03413">
    <property type="entry name" value="PepSY"/>
    <property type="match status" value="1"/>
</dbReference>
<accession>A0A917K0Q4</accession>
<dbReference type="PROSITE" id="PS51318">
    <property type="entry name" value="TAT"/>
    <property type="match status" value="1"/>
</dbReference>
<feature type="compositionally biased region" description="Low complexity" evidence="1">
    <location>
        <begin position="73"/>
        <end position="94"/>
    </location>
</feature>
<dbReference type="AlphaFoldDB" id="A0A917K0Q4"/>
<proteinExistence type="predicted"/>
<feature type="domain" description="PepSY" evidence="3">
    <location>
        <begin position="107"/>
        <end position="163"/>
    </location>
</feature>
<feature type="region of interest" description="Disordered" evidence="1">
    <location>
        <begin position="39"/>
        <end position="99"/>
    </location>
</feature>
<dbReference type="InterPro" id="IPR025711">
    <property type="entry name" value="PepSY"/>
</dbReference>
<protein>
    <recommendedName>
        <fullName evidence="3">PepSY domain-containing protein</fullName>
    </recommendedName>
</protein>
<organism evidence="4 5">
    <name type="scientific">Streptomyces brasiliensis</name>
    <dbReference type="NCBI Taxonomy" id="1954"/>
    <lineage>
        <taxon>Bacteria</taxon>
        <taxon>Bacillati</taxon>
        <taxon>Actinomycetota</taxon>
        <taxon>Actinomycetes</taxon>
        <taxon>Kitasatosporales</taxon>
        <taxon>Streptomycetaceae</taxon>
        <taxon>Streptomyces</taxon>
    </lineage>
</organism>
<dbReference type="Gene3D" id="3.10.450.40">
    <property type="match status" value="1"/>
</dbReference>
<feature type="signal peptide" evidence="2">
    <location>
        <begin position="1"/>
        <end position="33"/>
    </location>
</feature>
<dbReference type="Proteomes" id="UP000657574">
    <property type="component" value="Unassembled WGS sequence"/>
</dbReference>
<reference evidence="4" key="2">
    <citation type="submission" date="2020-09" db="EMBL/GenBank/DDBJ databases">
        <authorList>
            <person name="Sun Q."/>
            <person name="Ohkuma M."/>
        </authorList>
    </citation>
    <scope>NUCLEOTIDE SEQUENCE</scope>
    <source>
        <strain evidence="4">JCM 3086</strain>
    </source>
</reference>
<dbReference type="RefSeq" id="WP_189309005.1">
    <property type="nucleotide sequence ID" value="NZ_BMQA01000001.1"/>
</dbReference>
<name>A0A917K0Q4_9ACTN</name>
<reference evidence="4" key="1">
    <citation type="journal article" date="2014" name="Int. J. Syst. Evol. Microbiol.">
        <title>Complete genome sequence of Corynebacterium casei LMG S-19264T (=DSM 44701T), isolated from a smear-ripened cheese.</title>
        <authorList>
            <consortium name="US DOE Joint Genome Institute (JGI-PGF)"/>
            <person name="Walter F."/>
            <person name="Albersmeier A."/>
            <person name="Kalinowski J."/>
            <person name="Ruckert C."/>
        </authorList>
    </citation>
    <scope>NUCLEOTIDE SEQUENCE</scope>
    <source>
        <strain evidence="4">JCM 3086</strain>
    </source>
</reference>
<sequence>MKAFHHSPNGRRRAAATLLVAAVALGGAGAATAAAFAGDGARSGHGHVTASRASDDDHGGRRHDGRRHDGSDDSVTTDDSATPARPAASAAPTASDDDRVLARTATIDVKQAVDTAVKTVAGTVVSVELEGRTGHPVWKAELVDAGGTEREVLVDARTGAVTATGLHHQGDDDHGDD</sequence>
<keyword evidence="5" id="KW-1185">Reference proteome</keyword>
<evidence type="ECO:0000259" key="3">
    <source>
        <dbReference type="Pfam" id="PF03413"/>
    </source>
</evidence>
<dbReference type="InterPro" id="IPR006311">
    <property type="entry name" value="TAT_signal"/>
</dbReference>
<evidence type="ECO:0000256" key="1">
    <source>
        <dbReference type="SAM" id="MobiDB-lite"/>
    </source>
</evidence>
<keyword evidence="2" id="KW-0732">Signal</keyword>
<feature type="chain" id="PRO_5039115283" description="PepSY domain-containing protein" evidence="2">
    <location>
        <begin position="34"/>
        <end position="177"/>
    </location>
</feature>
<evidence type="ECO:0000313" key="4">
    <source>
        <dbReference type="EMBL" id="GGI95080.1"/>
    </source>
</evidence>
<gene>
    <name evidence="4" type="ORF">GCM10010121_001870</name>
</gene>
<comment type="caution">
    <text evidence="4">The sequence shown here is derived from an EMBL/GenBank/DDBJ whole genome shotgun (WGS) entry which is preliminary data.</text>
</comment>
<dbReference type="EMBL" id="BMQA01000001">
    <property type="protein sequence ID" value="GGI95080.1"/>
    <property type="molecule type" value="Genomic_DNA"/>
</dbReference>